<comment type="domain">
    <text evidence="10">The C-terminal SGF11-type zinc-finger domain forms part of the 'catalytic lobe' of the SAGA deubiquitination module.</text>
</comment>
<comment type="similarity">
    <text evidence="10">Belongs to the SGF11 family.</text>
</comment>
<feature type="domain" description="SCA7" evidence="12">
    <location>
        <begin position="215"/>
        <end position="282"/>
    </location>
</feature>
<comment type="subcellular location">
    <subcellularLocation>
        <location evidence="1 10">Nucleus</location>
    </subcellularLocation>
</comment>
<dbReference type="AlphaFoldDB" id="T2MD76"/>
<dbReference type="PROSITE" id="PS51505">
    <property type="entry name" value="SCA7"/>
    <property type="match status" value="1"/>
</dbReference>
<dbReference type="PANTHER" id="PTHR46367:SF1">
    <property type="entry name" value="ATAXIN-7-LIKE PROTEIN 3"/>
    <property type="match status" value="1"/>
</dbReference>
<dbReference type="Gene3D" id="3.30.160.60">
    <property type="entry name" value="Classic Zinc Finger"/>
    <property type="match status" value="1"/>
</dbReference>
<dbReference type="PANTHER" id="PTHR46367">
    <property type="entry name" value="ATAXIN-7-LIKE PROTEIN 3"/>
    <property type="match status" value="1"/>
</dbReference>
<reference evidence="13" key="1">
    <citation type="journal article" date="2013" name="Genome Biol. Evol.">
        <title>Punctuated emergences of genetic and phenotypic innovations in eumetazoan, bilaterian, euteleostome, and hominidae ancestors.</title>
        <authorList>
            <person name="Wenger Y."/>
            <person name="Galliot B."/>
        </authorList>
    </citation>
    <scope>NUCLEOTIDE SEQUENCE</scope>
    <source>
        <tissue evidence="13">Whole animals</tissue>
    </source>
</reference>
<comment type="function">
    <text evidence="10">Component of the transcription regulatory histone acetylation (HAT) complex SAGA, a multiprotein complex that activates transcription by remodeling chromatin and mediating histone acetylation and deubiquitination. Within the SAGA complex, participates in a subcomplex that specifically deubiquitinates histone H2B. The SAGA complex is recruited to specific gene promoters by activators, where it is required for transcription.</text>
</comment>
<dbReference type="Pfam" id="PF08209">
    <property type="entry name" value="Sgf11"/>
    <property type="match status" value="1"/>
</dbReference>
<feature type="zinc finger region" description="SGF11-type" evidence="10">
    <location>
        <begin position="88"/>
        <end position="109"/>
    </location>
</feature>
<accession>T2MD76</accession>
<evidence type="ECO:0000256" key="7">
    <source>
        <dbReference type="ARBA" id="ARBA00023159"/>
    </source>
</evidence>
<dbReference type="GO" id="GO:0006325">
    <property type="term" value="P:chromatin organization"/>
    <property type="evidence" value="ECO:0007669"/>
    <property type="project" value="UniProtKB-KW"/>
</dbReference>
<dbReference type="HAMAP" id="MF_03047">
    <property type="entry name" value="Sgf11"/>
    <property type="match status" value="1"/>
</dbReference>
<keyword evidence="2 10" id="KW-0479">Metal-binding</keyword>
<keyword evidence="9 10" id="KW-0539">Nucleus</keyword>
<keyword evidence="5 10" id="KW-0156">Chromatin regulator</keyword>
<keyword evidence="8 10" id="KW-0804">Transcription</keyword>
<dbReference type="InterPro" id="IPR013246">
    <property type="entry name" value="SAGA_su_Sgf11"/>
</dbReference>
<evidence type="ECO:0000259" key="12">
    <source>
        <dbReference type="PROSITE" id="PS51505"/>
    </source>
</evidence>
<sequence>MQFSTKEFTIGTTLNNITINHVDEPLIQYLDELIDICTLGVCFEIHRSLRLGCWFLEEAEESRKEYEIVDATGLDVFGQQPVKKQQECICPNCARTLAASRFAPHLEKCMGMGRNSSRIASRRLQATGRIDDFDADELDYDWNYEIEPRSKKNKRERDTKVSPKRNKYRKVEIGLSSLVTHANGMSRPDTPCSTLSGELIGGIKNGPTIQALESLGQEEKVALLTQTCGAISEHTGKMCTRTGKCVQHTDEQRKSVRGLLLGDTDDIPWPASSRPDSSALDQDDVHVDVDGCEDIDEGALLRELTPLPWEQDSNISTGSESTSASLHTSPVIKKKTSNARKNRFR</sequence>
<dbReference type="GO" id="GO:0000124">
    <property type="term" value="C:SAGA complex"/>
    <property type="evidence" value="ECO:0007669"/>
    <property type="project" value="UniProtKB-UniRule"/>
</dbReference>
<proteinExistence type="evidence at transcript level"/>
<evidence type="ECO:0000256" key="5">
    <source>
        <dbReference type="ARBA" id="ARBA00022853"/>
    </source>
</evidence>
<evidence type="ECO:0000256" key="10">
    <source>
        <dbReference type="HAMAP-Rule" id="MF_03047"/>
    </source>
</evidence>
<name>T2MD76_HYDVU</name>
<evidence type="ECO:0000256" key="2">
    <source>
        <dbReference type="ARBA" id="ARBA00022723"/>
    </source>
</evidence>
<evidence type="ECO:0000256" key="3">
    <source>
        <dbReference type="ARBA" id="ARBA00022771"/>
    </source>
</evidence>
<comment type="subunit">
    <text evidence="10">Component of some SAGA transcription coactivator-HAT complexes. Within the SAGA complex, participates to a subcomplex of SAGA called the DUB module (deubiquitination module).</text>
</comment>
<evidence type="ECO:0000313" key="13">
    <source>
        <dbReference type="EMBL" id="CDG70021.1"/>
    </source>
</evidence>
<feature type="region of interest" description="Disordered" evidence="11">
    <location>
        <begin position="257"/>
        <end position="283"/>
    </location>
</feature>
<evidence type="ECO:0000256" key="8">
    <source>
        <dbReference type="ARBA" id="ARBA00023163"/>
    </source>
</evidence>
<organism evidence="13">
    <name type="scientific">Hydra vulgaris</name>
    <name type="common">Hydra</name>
    <name type="synonym">Hydra attenuata</name>
    <dbReference type="NCBI Taxonomy" id="6087"/>
    <lineage>
        <taxon>Eukaryota</taxon>
        <taxon>Metazoa</taxon>
        <taxon>Cnidaria</taxon>
        <taxon>Hydrozoa</taxon>
        <taxon>Hydroidolina</taxon>
        <taxon>Anthoathecata</taxon>
        <taxon>Aplanulata</taxon>
        <taxon>Hydridae</taxon>
        <taxon>Hydra</taxon>
    </lineage>
</organism>
<feature type="region of interest" description="Disordered" evidence="11">
    <location>
        <begin position="303"/>
        <end position="345"/>
    </location>
</feature>
<evidence type="ECO:0000256" key="9">
    <source>
        <dbReference type="ARBA" id="ARBA00023242"/>
    </source>
</evidence>
<dbReference type="GO" id="GO:0071819">
    <property type="term" value="C:DUBm complex"/>
    <property type="evidence" value="ECO:0007669"/>
    <property type="project" value="UniProtKB-UniRule"/>
</dbReference>
<feature type="compositionally biased region" description="Basic residues" evidence="11">
    <location>
        <begin position="332"/>
        <end position="345"/>
    </location>
</feature>
<dbReference type="InterPro" id="IPR013243">
    <property type="entry name" value="SCA7_dom"/>
</dbReference>
<keyword evidence="3 10" id="KW-0863">Zinc-finger</keyword>
<dbReference type="GO" id="GO:0003713">
    <property type="term" value="F:transcription coactivator activity"/>
    <property type="evidence" value="ECO:0007669"/>
    <property type="project" value="UniProtKB-UniRule"/>
</dbReference>
<dbReference type="InterPro" id="IPR051078">
    <property type="entry name" value="SGF11"/>
</dbReference>
<keyword evidence="6 10" id="KW-0805">Transcription regulation</keyword>
<dbReference type="GO" id="GO:0006357">
    <property type="term" value="P:regulation of transcription by RNA polymerase II"/>
    <property type="evidence" value="ECO:0007669"/>
    <property type="project" value="TreeGrafter"/>
</dbReference>
<dbReference type="KEGG" id="hmg:100204125"/>
<keyword evidence="7 10" id="KW-0010">Activator</keyword>
<dbReference type="OMA" id="LCTRSMR"/>
<evidence type="ECO:0000256" key="6">
    <source>
        <dbReference type="ARBA" id="ARBA00023015"/>
    </source>
</evidence>
<dbReference type="Gene3D" id="6.10.140.1270">
    <property type="match status" value="1"/>
</dbReference>
<keyword evidence="4 10" id="KW-0862">Zinc</keyword>
<feature type="compositionally biased region" description="Polar residues" evidence="11">
    <location>
        <begin position="311"/>
        <end position="328"/>
    </location>
</feature>
<gene>
    <name evidence="13" type="primary">ATXN7L3</name>
</gene>
<comment type="domain">
    <text evidence="10">The long N-terminal helix forms part of the 'assembly lobe' of the SAGA deubiquitination module.</text>
</comment>
<evidence type="ECO:0000256" key="1">
    <source>
        <dbReference type="ARBA" id="ARBA00004123"/>
    </source>
</evidence>
<evidence type="ECO:0000256" key="4">
    <source>
        <dbReference type="ARBA" id="ARBA00022833"/>
    </source>
</evidence>
<dbReference type="EMBL" id="HAAD01003789">
    <property type="protein sequence ID" value="CDG70021.1"/>
    <property type="molecule type" value="mRNA"/>
</dbReference>
<dbReference type="OrthoDB" id="21557at2759"/>
<protein>
    <recommendedName>
        <fullName evidence="10">SAGA-associated factor 11 homolog</fullName>
    </recommendedName>
</protein>
<evidence type="ECO:0000256" key="11">
    <source>
        <dbReference type="SAM" id="MobiDB-lite"/>
    </source>
</evidence>
<dbReference type="FunFam" id="3.30.160.60:FF:000118">
    <property type="entry name" value="Ataxin-7-like protein 3"/>
    <property type="match status" value="1"/>
</dbReference>
<dbReference type="GO" id="GO:0008270">
    <property type="term" value="F:zinc ion binding"/>
    <property type="evidence" value="ECO:0007669"/>
    <property type="project" value="UniProtKB-UniRule"/>
</dbReference>